<evidence type="ECO:0000313" key="1">
    <source>
        <dbReference type="EMBL" id="KAK7315350.1"/>
    </source>
</evidence>
<reference evidence="1 2" key="1">
    <citation type="submission" date="2024-01" db="EMBL/GenBank/DDBJ databases">
        <title>The genomes of 5 underutilized Papilionoideae crops provide insights into root nodulation and disease resistanc.</title>
        <authorList>
            <person name="Jiang F."/>
        </authorList>
    </citation>
    <scope>NUCLEOTIDE SEQUENCE [LARGE SCALE GENOMIC DNA]</scope>
    <source>
        <strain evidence="1">LVBAO_FW01</strain>
        <tissue evidence="1">Leaves</tissue>
    </source>
</reference>
<evidence type="ECO:0000313" key="2">
    <source>
        <dbReference type="Proteomes" id="UP001367508"/>
    </source>
</evidence>
<comment type="caution">
    <text evidence="1">The sequence shown here is derived from an EMBL/GenBank/DDBJ whole genome shotgun (WGS) entry which is preliminary data.</text>
</comment>
<accession>A0AAN9PWS6</accession>
<dbReference type="Proteomes" id="UP001367508">
    <property type="component" value="Unassembled WGS sequence"/>
</dbReference>
<sequence>MPVRKEKGDSWSLLTSRIKSSAPMVTYDPSLARRRKSRTRLQNKHEGEHVIDRAPAWLTLYKSWVHVFAGLCSWSFSGQSLIGKHSGHIEQVLSTLHDVLTSLQVKASSNVTYVKYMQPLSMSLLSCG</sequence>
<dbReference type="AlphaFoldDB" id="A0AAN9PWS6"/>
<dbReference type="EMBL" id="JAYMYQ010000008">
    <property type="protein sequence ID" value="KAK7315350.1"/>
    <property type="molecule type" value="Genomic_DNA"/>
</dbReference>
<keyword evidence="2" id="KW-1185">Reference proteome</keyword>
<proteinExistence type="predicted"/>
<name>A0AAN9PWS6_CANGL</name>
<protein>
    <submittedName>
        <fullName evidence="1">Uncharacterized protein</fullName>
    </submittedName>
</protein>
<organism evidence="1 2">
    <name type="scientific">Canavalia gladiata</name>
    <name type="common">Sword bean</name>
    <name type="synonym">Dolichos gladiatus</name>
    <dbReference type="NCBI Taxonomy" id="3824"/>
    <lineage>
        <taxon>Eukaryota</taxon>
        <taxon>Viridiplantae</taxon>
        <taxon>Streptophyta</taxon>
        <taxon>Embryophyta</taxon>
        <taxon>Tracheophyta</taxon>
        <taxon>Spermatophyta</taxon>
        <taxon>Magnoliopsida</taxon>
        <taxon>eudicotyledons</taxon>
        <taxon>Gunneridae</taxon>
        <taxon>Pentapetalae</taxon>
        <taxon>rosids</taxon>
        <taxon>fabids</taxon>
        <taxon>Fabales</taxon>
        <taxon>Fabaceae</taxon>
        <taxon>Papilionoideae</taxon>
        <taxon>50 kb inversion clade</taxon>
        <taxon>NPAAA clade</taxon>
        <taxon>indigoferoid/millettioid clade</taxon>
        <taxon>Phaseoleae</taxon>
        <taxon>Canavalia</taxon>
    </lineage>
</organism>
<gene>
    <name evidence="1" type="ORF">VNO77_33891</name>
</gene>